<dbReference type="GO" id="GO:0016746">
    <property type="term" value="F:acyltransferase activity"/>
    <property type="evidence" value="ECO:0007669"/>
    <property type="project" value="UniProtKB-KW"/>
</dbReference>
<evidence type="ECO:0000313" key="4">
    <source>
        <dbReference type="Proteomes" id="UP001595937"/>
    </source>
</evidence>
<keyword evidence="3" id="KW-0012">Acyltransferase</keyword>
<dbReference type="Proteomes" id="UP001595937">
    <property type="component" value="Unassembled WGS sequence"/>
</dbReference>
<protein>
    <submittedName>
        <fullName evidence="3">GNAT family N-acetyltransferase</fullName>
        <ecNumber evidence="3">2.3.-.-</ecNumber>
    </submittedName>
</protein>
<dbReference type="EMBL" id="JBHSLN010000003">
    <property type="protein sequence ID" value="MFC5295997.1"/>
    <property type="molecule type" value="Genomic_DNA"/>
</dbReference>
<feature type="domain" description="N-acetyltransferase" evidence="2">
    <location>
        <begin position="49"/>
        <end position="216"/>
    </location>
</feature>
<dbReference type="EC" id="2.3.-.-" evidence="3"/>
<keyword evidence="4" id="KW-1185">Reference proteome</keyword>
<evidence type="ECO:0000259" key="2">
    <source>
        <dbReference type="PROSITE" id="PS51186"/>
    </source>
</evidence>
<reference evidence="4" key="1">
    <citation type="journal article" date="2019" name="Int. J. Syst. Evol. Microbiol.">
        <title>The Global Catalogue of Microorganisms (GCM) 10K type strain sequencing project: providing services to taxonomists for standard genome sequencing and annotation.</title>
        <authorList>
            <consortium name="The Broad Institute Genomics Platform"/>
            <consortium name="The Broad Institute Genome Sequencing Center for Infectious Disease"/>
            <person name="Wu L."/>
            <person name="Ma J."/>
        </authorList>
    </citation>
    <scope>NUCLEOTIDE SEQUENCE [LARGE SCALE GENOMIC DNA]</scope>
    <source>
        <strain evidence="4">CGMCC 1.16455</strain>
    </source>
</reference>
<sequence length="231" mass="24774">MSATPTTPAGTPPAAPAPAGRAAALTATASVPTSAMDRPQPVVLENERVRLEPLGPQHVEGLRAVVADGEIWRISYAPHVPAPEQVAERVAAQCASDEAGSTVSWAVLERDGGRVVGHTTFLNISLRDRRLELGTTYMAGSTHGTGLNAATKLALLTHAFEELGCLGVEFRVHHLNITSRRAVERLGAQQDGILRAHRIMPDGTIRHTVVYSILADEWTGVKASLEHRLRR</sequence>
<dbReference type="InterPro" id="IPR016181">
    <property type="entry name" value="Acyl_CoA_acyltransferase"/>
</dbReference>
<dbReference type="InterPro" id="IPR000182">
    <property type="entry name" value="GNAT_dom"/>
</dbReference>
<dbReference type="GeneID" id="303298270"/>
<dbReference type="PANTHER" id="PTHR43610">
    <property type="entry name" value="BLL6696 PROTEIN"/>
    <property type="match status" value="1"/>
</dbReference>
<gene>
    <name evidence="3" type="ORF">ACFPK8_00555</name>
</gene>
<proteinExistence type="predicted"/>
<dbReference type="Gene3D" id="3.40.630.30">
    <property type="match status" value="1"/>
</dbReference>
<dbReference type="RefSeq" id="WP_343925290.1">
    <property type="nucleotide sequence ID" value="NZ_BAAAIR010000045.1"/>
</dbReference>
<comment type="caution">
    <text evidence="3">The sequence shown here is derived from an EMBL/GenBank/DDBJ whole genome shotgun (WGS) entry which is preliminary data.</text>
</comment>
<keyword evidence="3" id="KW-0808">Transferase</keyword>
<feature type="compositionally biased region" description="Low complexity" evidence="1">
    <location>
        <begin position="17"/>
        <end position="35"/>
    </location>
</feature>
<organism evidence="3 4">
    <name type="scientific">Brachybacterium tyrofermentans</name>
    <dbReference type="NCBI Taxonomy" id="47848"/>
    <lineage>
        <taxon>Bacteria</taxon>
        <taxon>Bacillati</taxon>
        <taxon>Actinomycetota</taxon>
        <taxon>Actinomycetes</taxon>
        <taxon>Micrococcales</taxon>
        <taxon>Dermabacteraceae</taxon>
        <taxon>Brachybacterium</taxon>
    </lineage>
</organism>
<evidence type="ECO:0000256" key="1">
    <source>
        <dbReference type="SAM" id="MobiDB-lite"/>
    </source>
</evidence>
<accession>A0ABW0F993</accession>
<dbReference type="PROSITE" id="PS51186">
    <property type="entry name" value="GNAT"/>
    <property type="match status" value="1"/>
</dbReference>
<feature type="region of interest" description="Disordered" evidence="1">
    <location>
        <begin position="1"/>
        <end position="40"/>
    </location>
</feature>
<evidence type="ECO:0000313" key="3">
    <source>
        <dbReference type="EMBL" id="MFC5295997.1"/>
    </source>
</evidence>
<dbReference type="Pfam" id="PF13302">
    <property type="entry name" value="Acetyltransf_3"/>
    <property type="match status" value="1"/>
</dbReference>
<dbReference type="PANTHER" id="PTHR43610:SF1">
    <property type="entry name" value="N-ACETYLTRANSFERASE DOMAIN-CONTAINING PROTEIN"/>
    <property type="match status" value="1"/>
</dbReference>
<name>A0ABW0F993_9MICO</name>
<dbReference type="SUPFAM" id="SSF55729">
    <property type="entry name" value="Acyl-CoA N-acyltransferases (Nat)"/>
    <property type="match status" value="1"/>
</dbReference>